<dbReference type="RefSeq" id="WP_271924542.1">
    <property type="nucleotide sequence ID" value="NZ_JAQNDO010000001.1"/>
</dbReference>
<organism evidence="3 4">
    <name type="scientific">Polyangium mundeleinium</name>
    <dbReference type="NCBI Taxonomy" id="2995306"/>
    <lineage>
        <taxon>Bacteria</taxon>
        <taxon>Pseudomonadati</taxon>
        <taxon>Myxococcota</taxon>
        <taxon>Polyangia</taxon>
        <taxon>Polyangiales</taxon>
        <taxon>Polyangiaceae</taxon>
        <taxon>Polyangium</taxon>
    </lineage>
</organism>
<dbReference type="SUPFAM" id="SSF48264">
    <property type="entry name" value="Cytochrome P450"/>
    <property type="match status" value="1"/>
</dbReference>
<gene>
    <name evidence="3" type="ORF">POL67_33200</name>
</gene>
<evidence type="ECO:0000313" key="3">
    <source>
        <dbReference type="EMBL" id="MDC0746233.1"/>
    </source>
</evidence>
<keyword evidence="4" id="KW-1185">Reference proteome</keyword>
<keyword evidence="2" id="KW-0349">Heme</keyword>
<dbReference type="InterPro" id="IPR017972">
    <property type="entry name" value="Cyt_P450_CS"/>
</dbReference>
<keyword evidence="2" id="KW-0503">Monooxygenase</keyword>
<reference evidence="3 4" key="1">
    <citation type="submission" date="2022-11" db="EMBL/GenBank/DDBJ databases">
        <title>Minimal conservation of predation-associated metabolite biosynthetic gene clusters underscores biosynthetic potential of Myxococcota including descriptions for ten novel species: Archangium lansinium sp. nov., Myxococcus landrumus sp. nov., Nannocystis bai.</title>
        <authorList>
            <person name="Ahearne A."/>
            <person name="Stevens C."/>
            <person name="Dowd S."/>
        </authorList>
    </citation>
    <scope>NUCLEOTIDE SEQUENCE [LARGE SCALE GENOMIC DNA]</scope>
    <source>
        <strain evidence="3 4">RJM3</strain>
    </source>
</reference>
<comment type="similarity">
    <text evidence="1 2">Belongs to the cytochrome P450 family.</text>
</comment>
<dbReference type="PRINTS" id="PR00359">
    <property type="entry name" value="BP450"/>
</dbReference>
<accession>A0ABT5EWP2</accession>
<comment type="caution">
    <text evidence="3">The sequence shown here is derived from an EMBL/GenBank/DDBJ whole genome shotgun (WGS) entry which is preliminary data.</text>
</comment>
<dbReference type="Pfam" id="PF00067">
    <property type="entry name" value="p450"/>
    <property type="match status" value="1"/>
</dbReference>
<dbReference type="PRINTS" id="PR00385">
    <property type="entry name" value="P450"/>
</dbReference>
<dbReference type="InterPro" id="IPR036396">
    <property type="entry name" value="Cyt_P450_sf"/>
</dbReference>
<evidence type="ECO:0000256" key="1">
    <source>
        <dbReference type="ARBA" id="ARBA00010617"/>
    </source>
</evidence>
<evidence type="ECO:0000256" key="2">
    <source>
        <dbReference type="RuleBase" id="RU000461"/>
    </source>
</evidence>
<evidence type="ECO:0000313" key="4">
    <source>
        <dbReference type="Proteomes" id="UP001221411"/>
    </source>
</evidence>
<proteinExistence type="inferred from homology"/>
<dbReference type="PANTHER" id="PTHR46696:SF1">
    <property type="entry name" value="CYTOCHROME P450 YJIB-RELATED"/>
    <property type="match status" value="1"/>
</dbReference>
<dbReference type="PANTHER" id="PTHR46696">
    <property type="entry name" value="P450, PUTATIVE (EUROFUNG)-RELATED"/>
    <property type="match status" value="1"/>
</dbReference>
<dbReference type="InterPro" id="IPR002397">
    <property type="entry name" value="Cyt_P450_B"/>
</dbReference>
<sequence>MARLNLFDPAYRKNPYPYFAELRRSAPVTQVDPGGMWAVSRYDDIVEVFKQPTRFSSYGQRAAAIQPWIERNPLADSIAMMDPPQHGKYRAFATDAFKVRVLPRIEPLARAVARDFVVRAREGGEIDVCDDIASAMPMGVIANLLGIESAHRQRVRAWNDDIIAINPGTPPEAQPRIRASIAEQERYLLEVIEERRRARRDDLVSDLLDVQIDGHHLTDDEILSFLFVIIVAGYETSSHMLTYALRILATYPSLLDRLRANPTEIPNFIEELLRFESPVQLAVRLSVAEEEIAGVRVPAGAILLLLVASACRDERYFEDPDRFDMDRKQRATISFGHGIHYCLGAALARAEARFALEEILPHIRGVHITREPTWNMSLTARGPLTCWMKFDPAQER</sequence>
<dbReference type="PROSITE" id="PS00086">
    <property type="entry name" value="CYTOCHROME_P450"/>
    <property type="match status" value="1"/>
</dbReference>
<name>A0ABT5EWP2_9BACT</name>
<keyword evidence="2" id="KW-0479">Metal-binding</keyword>
<keyword evidence="2" id="KW-0408">Iron</keyword>
<keyword evidence="2" id="KW-0560">Oxidoreductase</keyword>
<dbReference type="InterPro" id="IPR001128">
    <property type="entry name" value="Cyt_P450"/>
</dbReference>
<dbReference type="Gene3D" id="1.10.630.10">
    <property type="entry name" value="Cytochrome P450"/>
    <property type="match status" value="1"/>
</dbReference>
<dbReference type="Proteomes" id="UP001221411">
    <property type="component" value="Unassembled WGS sequence"/>
</dbReference>
<protein>
    <submittedName>
        <fullName evidence="3">Cytochrome P450</fullName>
    </submittedName>
</protein>
<dbReference type="EMBL" id="JAQNDO010000001">
    <property type="protein sequence ID" value="MDC0746233.1"/>
    <property type="molecule type" value="Genomic_DNA"/>
</dbReference>